<keyword evidence="1" id="KW-0805">Transcription regulation</keyword>
<sequence length="224" mass="23891">MSRDSQALAGAAATRPARRTGRPPLTERRKAATRLEIAREAVRLFTANGVAGTSAEEIAAAAGISSRTLWRYFPSKESCVLPLLTGGLELATRCLRSWRPDQDVADLLDAMRRVAEEAADDRAALLNLVRLTGSEPGLRAVWLEAHREAEPVFAAVLAERAGLPGPDLDIKVQAAMLNVALRTGVEHYAAHTDPSVAEQPGLLEATVGQALRAAARGFSHQDGS</sequence>
<dbReference type="GO" id="GO:0003700">
    <property type="term" value="F:DNA-binding transcription factor activity"/>
    <property type="evidence" value="ECO:0007669"/>
    <property type="project" value="TreeGrafter"/>
</dbReference>
<dbReference type="Gene3D" id="1.10.357.10">
    <property type="entry name" value="Tetracycline Repressor, domain 2"/>
    <property type="match status" value="1"/>
</dbReference>
<dbReference type="InterPro" id="IPR009057">
    <property type="entry name" value="Homeodomain-like_sf"/>
</dbReference>
<dbReference type="InterPro" id="IPR050109">
    <property type="entry name" value="HTH-type_TetR-like_transc_reg"/>
</dbReference>
<keyword evidence="3" id="KW-0804">Transcription</keyword>
<organism evidence="7 8">
    <name type="scientific">Nonomuraea polychroma</name>
    <dbReference type="NCBI Taxonomy" id="46176"/>
    <lineage>
        <taxon>Bacteria</taxon>
        <taxon>Bacillati</taxon>
        <taxon>Actinomycetota</taxon>
        <taxon>Actinomycetes</taxon>
        <taxon>Streptosporangiales</taxon>
        <taxon>Streptosporangiaceae</taxon>
        <taxon>Nonomuraea</taxon>
    </lineage>
</organism>
<evidence type="ECO:0000256" key="5">
    <source>
        <dbReference type="SAM" id="MobiDB-lite"/>
    </source>
</evidence>
<reference evidence="7 8" key="1">
    <citation type="submission" date="2019-01" db="EMBL/GenBank/DDBJ databases">
        <title>Sequencing the genomes of 1000 actinobacteria strains.</title>
        <authorList>
            <person name="Klenk H.-P."/>
        </authorList>
    </citation>
    <scope>NUCLEOTIDE SEQUENCE [LARGE SCALE GENOMIC DNA]</scope>
    <source>
        <strain evidence="7 8">DSM 43925</strain>
    </source>
</reference>
<name>A0A438M548_9ACTN</name>
<feature type="region of interest" description="Disordered" evidence="5">
    <location>
        <begin position="1"/>
        <end position="28"/>
    </location>
</feature>
<dbReference type="InterPro" id="IPR001647">
    <property type="entry name" value="HTH_TetR"/>
</dbReference>
<gene>
    <name evidence="7" type="ORF">EDD27_3312</name>
</gene>
<dbReference type="Pfam" id="PF00440">
    <property type="entry name" value="TetR_N"/>
    <property type="match status" value="1"/>
</dbReference>
<keyword evidence="8" id="KW-1185">Reference proteome</keyword>
<evidence type="ECO:0000313" key="8">
    <source>
        <dbReference type="Proteomes" id="UP000284824"/>
    </source>
</evidence>
<dbReference type="Pfam" id="PF17754">
    <property type="entry name" value="TetR_C_14"/>
    <property type="match status" value="1"/>
</dbReference>
<evidence type="ECO:0000256" key="4">
    <source>
        <dbReference type="PROSITE-ProRule" id="PRU00335"/>
    </source>
</evidence>
<dbReference type="GO" id="GO:0000976">
    <property type="term" value="F:transcription cis-regulatory region binding"/>
    <property type="evidence" value="ECO:0007669"/>
    <property type="project" value="TreeGrafter"/>
</dbReference>
<dbReference type="InterPro" id="IPR041347">
    <property type="entry name" value="MftR_C"/>
</dbReference>
<dbReference type="SUPFAM" id="SSF46689">
    <property type="entry name" value="Homeodomain-like"/>
    <property type="match status" value="1"/>
</dbReference>
<evidence type="ECO:0000256" key="2">
    <source>
        <dbReference type="ARBA" id="ARBA00023125"/>
    </source>
</evidence>
<dbReference type="RefSeq" id="WP_127933196.1">
    <property type="nucleotide sequence ID" value="NZ_SAUN01000001.1"/>
</dbReference>
<feature type="DNA-binding region" description="H-T-H motif" evidence="4">
    <location>
        <begin position="54"/>
        <end position="73"/>
    </location>
</feature>
<dbReference type="Proteomes" id="UP000284824">
    <property type="component" value="Unassembled WGS sequence"/>
</dbReference>
<protein>
    <submittedName>
        <fullName evidence="7">TetR family transcriptional regulator</fullName>
    </submittedName>
</protein>
<evidence type="ECO:0000259" key="6">
    <source>
        <dbReference type="PROSITE" id="PS50977"/>
    </source>
</evidence>
<evidence type="ECO:0000256" key="1">
    <source>
        <dbReference type="ARBA" id="ARBA00023015"/>
    </source>
</evidence>
<keyword evidence="2 4" id="KW-0238">DNA-binding</keyword>
<evidence type="ECO:0000256" key="3">
    <source>
        <dbReference type="ARBA" id="ARBA00023163"/>
    </source>
</evidence>
<dbReference type="EMBL" id="SAUN01000001">
    <property type="protein sequence ID" value="RVX40872.1"/>
    <property type="molecule type" value="Genomic_DNA"/>
</dbReference>
<dbReference type="PROSITE" id="PS50977">
    <property type="entry name" value="HTH_TETR_2"/>
    <property type="match status" value="1"/>
</dbReference>
<dbReference type="PANTHER" id="PTHR30055:SF238">
    <property type="entry name" value="MYCOFACTOCIN BIOSYNTHESIS TRANSCRIPTIONAL REGULATOR MFTR-RELATED"/>
    <property type="match status" value="1"/>
</dbReference>
<accession>A0A438M548</accession>
<comment type="caution">
    <text evidence="7">The sequence shown here is derived from an EMBL/GenBank/DDBJ whole genome shotgun (WGS) entry which is preliminary data.</text>
</comment>
<dbReference type="PRINTS" id="PR00455">
    <property type="entry name" value="HTHTETR"/>
</dbReference>
<feature type="domain" description="HTH tetR-type" evidence="6">
    <location>
        <begin position="31"/>
        <end position="91"/>
    </location>
</feature>
<dbReference type="OrthoDB" id="4143918at2"/>
<evidence type="ECO:0000313" key="7">
    <source>
        <dbReference type="EMBL" id="RVX40872.1"/>
    </source>
</evidence>
<dbReference type="AlphaFoldDB" id="A0A438M548"/>
<proteinExistence type="predicted"/>
<dbReference type="PANTHER" id="PTHR30055">
    <property type="entry name" value="HTH-TYPE TRANSCRIPTIONAL REGULATOR RUTR"/>
    <property type="match status" value="1"/>
</dbReference>